<dbReference type="RefSeq" id="XP_015883209.3">
    <property type="nucleotide sequence ID" value="XM_016027723.4"/>
</dbReference>
<dbReference type="SMART" id="SM01406">
    <property type="entry name" value="PAPA-1"/>
    <property type="match status" value="1"/>
</dbReference>
<dbReference type="InterPro" id="IPR007529">
    <property type="entry name" value="Znf_HIT"/>
</dbReference>
<gene>
    <name evidence="4 5" type="primary">LOC107419009</name>
</gene>
<evidence type="ECO:0000313" key="3">
    <source>
        <dbReference type="Proteomes" id="UP001652623"/>
    </source>
</evidence>
<dbReference type="PANTHER" id="PTHR21561">
    <property type="entry name" value="INO80 COMPLEX SUBUNIT B"/>
    <property type="match status" value="1"/>
</dbReference>
<reference evidence="4 5" key="1">
    <citation type="submission" date="2025-05" db="UniProtKB">
        <authorList>
            <consortium name="RefSeq"/>
        </authorList>
    </citation>
    <scope>IDENTIFICATION</scope>
    <source>
        <tissue evidence="4 5">Seedling</tissue>
    </source>
</reference>
<feature type="compositionally biased region" description="Acidic residues" evidence="1">
    <location>
        <begin position="269"/>
        <end position="281"/>
    </location>
</feature>
<dbReference type="RefSeq" id="XP_015883208.3">
    <property type="nucleotide sequence ID" value="XM_016027722.4"/>
</dbReference>
<dbReference type="InterPro" id="IPR029523">
    <property type="entry name" value="INO80B/Ies2"/>
</dbReference>
<feature type="domain" description="INO80 complex subunit B-like conserved region" evidence="2">
    <location>
        <begin position="353"/>
        <end position="438"/>
    </location>
</feature>
<evidence type="ECO:0000259" key="2">
    <source>
        <dbReference type="SMART" id="SM01406"/>
    </source>
</evidence>
<evidence type="ECO:0000256" key="1">
    <source>
        <dbReference type="SAM" id="MobiDB-lite"/>
    </source>
</evidence>
<dbReference type="GeneID" id="107419009"/>
<evidence type="ECO:0000313" key="4">
    <source>
        <dbReference type="RefSeq" id="XP_015883208.3"/>
    </source>
</evidence>
<dbReference type="InterPro" id="IPR006880">
    <property type="entry name" value="INO80B_C"/>
</dbReference>
<feature type="compositionally biased region" description="Basic and acidic residues" evidence="1">
    <location>
        <begin position="348"/>
        <end position="382"/>
    </location>
</feature>
<name>A0A6P3ZU26_ZIZJJ</name>
<dbReference type="Pfam" id="PF04795">
    <property type="entry name" value="PAPA-1"/>
    <property type="match status" value="1"/>
</dbReference>
<accession>A0A6P3ZU26</accession>
<organism evidence="4">
    <name type="scientific">Ziziphus jujuba</name>
    <name type="common">Chinese jujube</name>
    <name type="synonym">Ziziphus sativa</name>
    <dbReference type="NCBI Taxonomy" id="326968"/>
    <lineage>
        <taxon>Eukaryota</taxon>
        <taxon>Viridiplantae</taxon>
        <taxon>Streptophyta</taxon>
        <taxon>Embryophyta</taxon>
        <taxon>Tracheophyta</taxon>
        <taxon>Spermatophyta</taxon>
        <taxon>Magnoliopsida</taxon>
        <taxon>eudicotyledons</taxon>
        <taxon>Gunneridae</taxon>
        <taxon>Pentapetalae</taxon>
        <taxon>rosids</taxon>
        <taxon>fabids</taxon>
        <taxon>Rosales</taxon>
        <taxon>Rhamnaceae</taxon>
        <taxon>Paliureae</taxon>
        <taxon>Ziziphus</taxon>
    </lineage>
</organism>
<sequence length="497" mass="55862">MESFGGSGYDVGSCGVRKKRSNASRRPRLDSHTLLQSYNLLPSSTQPLNNGSHDKNYYKRDTFVVSNGLGSENKLKKLKLKVGGVTHTIHTRSGADFSGGCSSSIQKSSSCDYGFTPNEKSQIQDDTDGNYSFSFDKGKHLGVKWKNISKTDSSSQKEHSLRGKFGENSNESVRKSKRVPKRRILDVGFGEDNDEDDEIQYLGRLGASKVDGDDDGEYRGNQKECRILRVSQKHLMMGGFYNEAVEDYGSSRLGKDSRKKSRSEKVYEEDTDYLEEEEPLSDVEPGSTGKKLRKGSPYPYAERQKETTPTTRKRALQYGRDNLDGYSSSFVELSDCSLPPKSRKKKEKLSELEQQLKKAEAAQRRRMQSEKAAREAEAEAIRKILGQDSGRKKREEKMKKQRDEILQEKNANALTLASNTIRWVNGPTGSVVIFSEDIGLPSIFNTLPCSYPPPREKCAAPNCKNAYKYRDSKSKLPLCSLHCYKAIHEKMQPLVAC</sequence>
<dbReference type="PANTHER" id="PTHR21561:SF16">
    <property type="entry name" value="PAPA-1-LIKE FAMILY PROTEIN _ ZINC FINGER (HIT TYPE) FAMILY PROTEIN"/>
    <property type="match status" value="1"/>
</dbReference>
<feature type="compositionally biased region" description="Basic residues" evidence="1">
    <location>
        <begin position="16"/>
        <end position="26"/>
    </location>
</feature>
<proteinExistence type="predicted"/>
<evidence type="ECO:0000313" key="5">
    <source>
        <dbReference type="RefSeq" id="XP_015883209.3"/>
    </source>
</evidence>
<keyword evidence="3" id="KW-1185">Reference proteome</keyword>
<protein>
    <submittedName>
        <fullName evidence="4 5">Uncharacterized protein LOC107419009</fullName>
    </submittedName>
</protein>
<feature type="region of interest" description="Disordered" evidence="1">
    <location>
        <begin position="148"/>
        <end position="176"/>
    </location>
</feature>
<dbReference type="GO" id="GO:0006338">
    <property type="term" value="P:chromatin remodeling"/>
    <property type="evidence" value="ECO:0007669"/>
    <property type="project" value="InterPro"/>
</dbReference>
<dbReference type="CDD" id="cd23021">
    <property type="entry name" value="zf-HIT_IN80B"/>
    <property type="match status" value="1"/>
</dbReference>
<dbReference type="KEGG" id="zju:107419009"/>
<dbReference type="Pfam" id="PF04438">
    <property type="entry name" value="zf-HIT"/>
    <property type="match status" value="1"/>
</dbReference>
<dbReference type="AlphaFoldDB" id="A0A6P3ZU26"/>
<dbReference type="GO" id="GO:0031011">
    <property type="term" value="C:Ino80 complex"/>
    <property type="evidence" value="ECO:0007669"/>
    <property type="project" value="InterPro"/>
</dbReference>
<feature type="region of interest" description="Disordered" evidence="1">
    <location>
        <begin position="1"/>
        <end position="33"/>
    </location>
</feature>
<feature type="compositionally biased region" description="Basic and acidic residues" evidence="1">
    <location>
        <begin position="389"/>
        <end position="402"/>
    </location>
</feature>
<feature type="compositionally biased region" description="Basic and acidic residues" evidence="1">
    <location>
        <begin position="155"/>
        <end position="165"/>
    </location>
</feature>
<feature type="region of interest" description="Disordered" evidence="1">
    <location>
        <begin position="250"/>
        <end position="402"/>
    </location>
</feature>
<dbReference type="Proteomes" id="UP001652623">
    <property type="component" value="Chromosome 11"/>
</dbReference>